<dbReference type="RefSeq" id="WP_378048784.1">
    <property type="nucleotide sequence ID" value="NZ_JBHMDN010000018.1"/>
</dbReference>
<organism evidence="14 15">
    <name type="scientific">Cohnella cellulosilytica</name>
    <dbReference type="NCBI Taxonomy" id="986710"/>
    <lineage>
        <taxon>Bacteria</taxon>
        <taxon>Bacillati</taxon>
        <taxon>Bacillota</taxon>
        <taxon>Bacilli</taxon>
        <taxon>Bacillales</taxon>
        <taxon>Paenibacillaceae</taxon>
        <taxon>Cohnella</taxon>
    </lineage>
</organism>
<evidence type="ECO:0000256" key="5">
    <source>
        <dbReference type="ARBA" id="ARBA00022692"/>
    </source>
</evidence>
<dbReference type="Gene3D" id="3.30.450.20">
    <property type="entry name" value="PAS domain"/>
    <property type="match status" value="1"/>
</dbReference>
<evidence type="ECO:0000313" key="15">
    <source>
        <dbReference type="Proteomes" id="UP001596378"/>
    </source>
</evidence>
<dbReference type="EC" id="2.7.13.3" evidence="14"/>
<dbReference type="Pfam" id="PF02518">
    <property type="entry name" value="HATPase_c"/>
    <property type="match status" value="1"/>
</dbReference>
<evidence type="ECO:0000256" key="11">
    <source>
        <dbReference type="ARBA" id="ARBA00023136"/>
    </source>
</evidence>
<dbReference type="PANTHER" id="PTHR34220:SF11">
    <property type="entry name" value="SENSOR PROTEIN KINASE HPTS"/>
    <property type="match status" value="1"/>
</dbReference>
<dbReference type="InterPro" id="IPR036890">
    <property type="entry name" value="HATPase_C_sf"/>
</dbReference>
<feature type="transmembrane region" description="Helical" evidence="12">
    <location>
        <begin position="12"/>
        <end position="35"/>
    </location>
</feature>
<name>A0ABW2F4R6_9BACL</name>
<evidence type="ECO:0000256" key="8">
    <source>
        <dbReference type="ARBA" id="ARBA00022840"/>
    </source>
</evidence>
<reference evidence="15" key="1">
    <citation type="journal article" date="2019" name="Int. J. Syst. Evol. Microbiol.">
        <title>The Global Catalogue of Microorganisms (GCM) 10K type strain sequencing project: providing services to taxonomists for standard genome sequencing and annotation.</title>
        <authorList>
            <consortium name="The Broad Institute Genomics Platform"/>
            <consortium name="The Broad Institute Genome Sequencing Center for Infectious Disease"/>
            <person name="Wu L."/>
            <person name="Ma J."/>
        </authorList>
    </citation>
    <scope>NUCLEOTIDE SEQUENCE [LARGE SCALE GENOMIC DNA]</scope>
    <source>
        <strain evidence="15">KCTC 12907</strain>
    </source>
</reference>
<evidence type="ECO:0000256" key="7">
    <source>
        <dbReference type="ARBA" id="ARBA00022777"/>
    </source>
</evidence>
<feature type="domain" description="HAMP" evidence="13">
    <location>
        <begin position="344"/>
        <end position="396"/>
    </location>
</feature>
<evidence type="ECO:0000256" key="4">
    <source>
        <dbReference type="ARBA" id="ARBA00022679"/>
    </source>
</evidence>
<keyword evidence="2" id="KW-1003">Cell membrane</keyword>
<dbReference type="InterPro" id="IPR010559">
    <property type="entry name" value="Sig_transdc_His_kin_internal"/>
</dbReference>
<dbReference type="GO" id="GO:0004673">
    <property type="term" value="F:protein histidine kinase activity"/>
    <property type="evidence" value="ECO:0007669"/>
    <property type="project" value="UniProtKB-EC"/>
</dbReference>
<keyword evidence="9 12" id="KW-1133">Transmembrane helix</keyword>
<dbReference type="CDD" id="cd12912">
    <property type="entry name" value="PDC2_MCP_like"/>
    <property type="match status" value="1"/>
</dbReference>
<keyword evidence="7 14" id="KW-0418">Kinase</keyword>
<keyword evidence="5 12" id="KW-0812">Transmembrane</keyword>
<proteinExistence type="predicted"/>
<keyword evidence="3" id="KW-0597">Phosphoprotein</keyword>
<keyword evidence="15" id="KW-1185">Reference proteome</keyword>
<comment type="subcellular location">
    <subcellularLocation>
        <location evidence="1">Cell membrane</location>
        <topology evidence="1">Multi-pass membrane protein</topology>
    </subcellularLocation>
</comment>
<dbReference type="InterPro" id="IPR003594">
    <property type="entry name" value="HATPase_dom"/>
</dbReference>
<feature type="transmembrane region" description="Helical" evidence="12">
    <location>
        <begin position="324"/>
        <end position="342"/>
    </location>
</feature>
<keyword evidence="6" id="KW-0547">Nucleotide-binding</keyword>
<sequence length="608" mass="70355">MKTIRSGPPRKIGLQTTLILSYILVALTALCLFAWRSYMTTEKFMTQMAQDNVHENITSKNKILDLIFANIRESTLNLLVDKELYSLLHELDFNEYLELTEADKEMQELLKKYFYSYPQIASVALVTEDHTFGYWKDDITFDRSFYDSEIYRLAARKQGGSFYVPTYNFNKAMGKKAEDQPDYPQEMIFSLVRVANFTYITEQFTTEKLDRFKLHPTLVISFTDETYRSEMESLILPEGSEYMVFDADGRIVSHSNPARIGTTYNRPWIYPLIAKDSGVDYLNIDGENTIISYDTSDATGWVTMVTIPRSSLLKDVLHRIRNDIFLFSVLALLVAVSLSVMLTRKFRQSLNQVLKTIKSVGIGNFNVTAKYTRIPEFDFMVDRFNDMSGQIKKLIDENYISKIRQRESEIAILTTQLNPHFLYNTLNVIQLASLNGEHEKTEEMIVALSRMLNYTADNRKEMKPLREDLAWLNQYIYIMKCRYDDDEFQIECSIEEELMDLLVPKLFLQPILENSIIHAFKSRDRGGMIAITGRLAREGMMFTVEDNGDGMSEEQVAGFFENKNEHIGIKNVYQRLQLIYGEAVRFEVKSELGRGTRTTILIPDSRGA</sequence>
<dbReference type="EMBL" id="JBHTAI010000003">
    <property type="protein sequence ID" value="MFC7148207.1"/>
    <property type="molecule type" value="Genomic_DNA"/>
</dbReference>
<dbReference type="Proteomes" id="UP001596378">
    <property type="component" value="Unassembled WGS sequence"/>
</dbReference>
<comment type="caution">
    <text evidence="14">The sequence shown here is derived from an EMBL/GenBank/DDBJ whole genome shotgun (WGS) entry which is preliminary data.</text>
</comment>
<dbReference type="SUPFAM" id="SSF55874">
    <property type="entry name" value="ATPase domain of HSP90 chaperone/DNA topoisomerase II/histidine kinase"/>
    <property type="match status" value="1"/>
</dbReference>
<evidence type="ECO:0000256" key="9">
    <source>
        <dbReference type="ARBA" id="ARBA00022989"/>
    </source>
</evidence>
<dbReference type="InterPro" id="IPR050640">
    <property type="entry name" value="Bact_2-comp_sensor_kinase"/>
</dbReference>
<evidence type="ECO:0000256" key="6">
    <source>
        <dbReference type="ARBA" id="ARBA00022741"/>
    </source>
</evidence>
<accession>A0ABW2F4R6</accession>
<dbReference type="Gene3D" id="3.30.565.10">
    <property type="entry name" value="Histidine kinase-like ATPase, C-terminal domain"/>
    <property type="match status" value="1"/>
</dbReference>
<evidence type="ECO:0000256" key="10">
    <source>
        <dbReference type="ARBA" id="ARBA00023012"/>
    </source>
</evidence>
<dbReference type="Pfam" id="PF06580">
    <property type="entry name" value="His_kinase"/>
    <property type="match status" value="1"/>
</dbReference>
<keyword evidence="8" id="KW-0067">ATP-binding</keyword>
<evidence type="ECO:0000256" key="3">
    <source>
        <dbReference type="ARBA" id="ARBA00022553"/>
    </source>
</evidence>
<protein>
    <submittedName>
        <fullName evidence="14">Sensor histidine kinase</fullName>
        <ecNumber evidence="14">2.7.13.3</ecNumber>
    </submittedName>
</protein>
<keyword evidence="4 14" id="KW-0808">Transferase</keyword>
<evidence type="ECO:0000313" key="14">
    <source>
        <dbReference type="EMBL" id="MFC7148207.1"/>
    </source>
</evidence>
<evidence type="ECO:0000259" key="13">
    <source>
        <dbReference type="PROSITE" id="PS50885"/>
    </source>
</evidence>
<evidence type="ECO:0000256" key="1">
    <source>
        <dbReference type="ARBA" id="ARBA00004651"/>
    </source>
</evidence>
<dbReference type="PROSITE" id="PS50885">
    <property type="entry name" value="HAMP"/>
    <property type="match status" value="1"/>
</dbReference>
<keyword evidence="10" id="KW-0902">Two-component regulatory system</keyword>
<dbReference type="PANTHER" id="PTHR34220">
    <property type="entry name" value="SENSOR HISTIDINE KINASE YPDA"/>
    <property type="match status" value="1"/>
</dbReference>
<dbReference type="InterPro" id="IPR003660">
    <property type="entry name" value="HAMP_dom"/>
</dbReference>
<keyword evidence="11 12" id="KW-0472">Membrane</keyword>
<gene>
    <name evidence="14" type="ORF">ACFQMJ_06610</name>
</gene>
<dbReference type="SMART" id="SM00387">
    <property type="entry name" value="HATPase_c"/>
    <property type="match status" value="1"/>
</dbReference>
<evidence type="ECO:0000256" key="2">
    <source>
        <dbReference type="ARBA" id="ARBA00022475"/>
    </source>
</evidence>
<evidence type="ECO:0000256" key="12">
    <source>
        <dbReference type="SAM" id="Phobius"/>
    </source>
</evidence>